<organism evidence="3 4">
    <name type="scientific">Marinobacterium aestuariivivens</name>
    <dbReference type="NCBI Taxonomy" id="1698799"/>
    <lineage>
        <taxon>Bacteria</taxon>
        <taxon>Pseudomonadati</taxon>
        <taxon>Pseudomonadota</taxon>
        <taxon>Gammaproteobacteria</taxon>
        <taxon>Oceanospirillales</taxon>
        <taxon>Oceanospirillaceae</taxon>
        <taxon>Marinobacterium</taxon>
    </lineage>
</organism>
<dbReference type="Pfam" id="PF13561">
    <property type="entry name" value="adh_short_C2"/>
    <property type="match status" value="1"/>
</dbReference>
<reference evidence="4" key="1">
    <citation type="journal article" date="2019" name="Int. J. Syst. Evol. Microbiol.">
        <title>The Global Catalogue of Microorganisms (GCM) 10K type strain sequencing project: providing services to taxonomists for standard genome sequencing and annotation.</title>
        <authorList>
            <consortium name="The Broad Institute Genomics Platform"/>
            <consortium name="The Broad Institute Genome Sequencing Center for Infectious Disease"/>
            <person name="Wu L."/>
            <person name="Ma J."/>
        </authorList>
    </citation>
    <scope>NUCLEOTIDE SEQUENCE [LARGE SCALE GENOMIC DNA]</scope>
    <source>
        <strain evidence="4">NBRC 111756</strain>
    </source>
</reference>
<comment type="similarity">
    <text evidence="1">Belongs to the short-chain dehydrogenases/reductases (SDR) family.</text>
</comment>
<evidence type="ECO:0000256" key="1">
    <source>
        <dbReference type="ARBA" id="ARBA00006484"/>
    </source>
</evidence>
<dbReference type="Gene3D" id="3.40.50.720">
    <property type="entry name" value="NAD(P)-binding Rossmann-like Domain"/>
    <property type="match status" value="1"/>
</dbReference>
<sequence>MTEHCGSLDGAVAIVTGSARNIGRSIAIRLACAGVAVVINARRSQAQAEAVAAAIRDSGGRALAYLADVTREDEVEEMVAFTLENFGRLDILVNNAAVRGDAPIGEISFDAWRKVTASILDGAFLCSRACEPHLDRHGQGTIVNITGVAAYAGIAQRAHVAAAKAGLGGLTRSLAAELAPRGITVNSVSPGNIGTERDYIPSHFLARPTPLGRAGTPEEVAEAVALLCGPQGRYTTGQTIHVNGGWWMG</sequence>
<dbReference type="InterPro" id="IPR050259">
    <property type="entry name" value="SDR"/>
</dbReference>
<evidence type="ECO:0000313" key="3">
    <source>
        <dbReference type="EMBL" id="MFC6674212.1"/>
    </source>
</evidence>
<dbReference type="RefSeq" id="WP_379914204.1">
    <property type="nucleotide sequence ID" value="NZ_JBHSWE010000002.1"/>
</dbReference>
<dbReference type="EC" id="1.1.1.-" evidence="3"/>
<dbReference type="SMART" id="SM00822">
    <property type="entry name" value="PKS_KR"/>
    <property type="match status" value="1"/>
</dbReference>
<dbReference type="Proteomes" id="UP001596422">
    <property type="component" value="Unassembled WGS sequence"/>
</dbReference>
<dbReference type="SUPFAM" id="SSF51735">
    <property type="entry name" value="NAD(P)-binding Rossmann-fold domains"/>
    <property type="match status" value="1"/>
</dbReference>
<dbReference type="EMBL" id="JBHSWE010000002">
    <property type="protein sequence ID" value="MFC6674212.1"/>
    <property type="molecule type" value="Genomic_DNA"/>
</dbReference>
<keyword evidence="3" id="KW-0560">Oxidoreductase</keyword>
<proteinExistence type="inferred from homology"/>
<feature type="domain" description="Ketoreductase" evidence="2">
    <location>
        <begin position="11"/>
        <end position="191"/>
    </location>
</feature>
<dbReference type="PRINTS" id="PR00081">
    <property type="entry name" value="GDHRDH"/>
</dbReference>
<name>A0ABW2A9N5_9GAMM</name>
<dbReference type="InterPro" id="IPR002347">
    <property type="entry name" value="SDR_fam"/>
</dbReference>
<keyword evidence="4" id="KW-1185">Reference proteome</keyword>
<gene>
    <name evidence="3" type="ORF">ACFQDL_31960</name>
</gene>
<evidence type="ECO:0000313" key="4">
    <source>
        <dbReference type="Proteomes" id="UP001596422"/>
    </source>
</evidence>
<dbReference type="GO" id="GO:0016491">
    <property type="term" value="F:oxidoreductase activity"/>
    <property type="evidence" value="ECO:0007669"/>
    <property type="project" value="UniProtKB-KW"/>
</dbReference>
<dbReference type="PANTHER" id="PTHR42879:SF2">
    <property type="entry name" value="3-OXOACYL-[ACYL-CARRIER-PROTEIN] REDUCTASE FABG"/>
    <property type="match status" value="1"/>
</dbReference>
<dbReference type="PANTHER" id="PTHR42879">
    <property type="entry name" value="3-OXOACYL-(ACYL-CARRIER-PROTEIN) REDUCTASE"/>
    <property type="match status" value="1"/>
</dbReference>
<comment type="caution">
    <text evidence="3">The sequence shown here is derived from an EMBL/GenBank/DDBJ whole genome shotgun (WGS) entry which is preliminary data.</text>
</comment>
<evidence type="ECO:0000259" key="2">
    <source>
        <dbReference type="SMART" id="SM00822"/>
    </source>
</evidence>
<dbReference type="PRINTS" id="PR00080">
    <property type="entry name" value="SDRFAMILY"/>
</dbReference>
<protein>
    <submittedName>
        <fullName evidence="3">SDR family NAD(P)-dependent oxidoreductase</fullName>
        <ecNumber evidence="3">1.1.1.-</ecNumber>
    </submittedName>
</protein>
<accession>A0ABW2A9N5</accession>
<dbReference type="InterPro" id="IPR036291">
    <property type="entry name" value="NAD(P)-bd_dom_sf"/>
</dbReference>
<dbReference type="InterPro" id="IPR057326">
    <property type="entry name" value="KR_dom"/>
</dbReference>